<protein>
    <submittedName>
        <fullName evidence="1">Uncharacterized protein</fullName>
    </submittedName>
</protein>
<proteinExistence type="predicted"/>
<evidence type="ECO:0000313" key="1">
    <source>
        <dbReference type="EMBL" id="MDH6062923.1"/>
    </source>
</evidence>
<reference evidence="1 2" key="1">
    <citation type="journal article" date="2023" name="J. Phycol.">
        <title>Chrysosporum ovalisporum is synonymous with the true-branching cyanobacterium Umezakia natans (Nostocales/Aphanizomenonaceae).</title>
        <authorList>
            <person name="McGregor G.B."/>
            <person name="Sendall B.C."/>
            <person name="Niiyama Y."/>
            <person name="Tuji A."/>
            <person name="Willis A."/>
        </authorList>
    </citation>
    <scope>NUCLEOTIDE SEQUENCE [LARGE SCALE GENOMIC DNA]</scope>
    <source>
        <strain evidence="1 2">FSS-62</strain>
    </source>
</reference>
<evidence type="ECO:0000313" key="2">
    <source>
        <dbReference type="Proteomes" id="UP001159370"/>
    </source>
</evidence>
<dbReference type="AlphaFoldDB" id="A0AA43KEF7"/>
<dbReference type="Gene3D" id="3.40.50.300">
    <property type="entry name" value="P-loop containing nucleotide triphosphate hydrolases"/>
    <property type="match status" value="1"/>
</dbReference>
<comment type="caution">
    <text evidence="1">The sequence shown here is derived from an EMBL/GenBank/DDBJ whole genome shotgun (WGS) entry which is preliminary data.</text>
</comment>
<organism evidence="1 2">
    <name type="scientific">Umezakia ovalisporum FSS-62</name>
    <dbReference type="NCBI Taxonomy" id="2971776"/>
    <lineage>
        <taxon>Bacteria</taxon>
        <taxon>Bacillati</taxon>
        <taxon>Cyanobacteriota</taxon>
        <taxon>Cyanophyceae</taxon>
        <taxon>Nostocales</taxon>
        <taxon>Nodulariaceae</taxon>
        <taxon>Umezakia</taxon>
    </lineage>
</organism>
<name>A0AA43KEF7_9CYAN</name>
<accession>A0AA43KEF7</accession>
<gene>
    <name evidence="1" type="ORF">NWP23_03795</name>
</gene>
<dbReference type="RefSeq" id="WP_280657582.1">
    <property type="nucleotide sequence ID" value="NZ_JANQDL010000030.1"/>
</dbReference>
<dbReference type="InterPro" id="IPR027417">
    <property type="entry name" value="P-loop_NTPase"/>
</dbReference>
<dbReference type="Proteomes" id="UP001159370">
    <property type="component" value="Unassembled WGS sequence"/>
</dbReference>
<dbReference type="EMBL" id="JANQDL010000030">
    <property type="protein sequence ID" value="MDH6062923.1"/>
    <property type="molecule type" value="Genomic_DNA"/>
</dbReference>
<sequence>MSVGVNSPVLWMGWHLQTPLFTCKVWNQQRTRQVPEVIIENMHKSLQEFPPVAAEGFAAVKAVDVTGQKFSFQQIFRQIQQLSRSLINRTNRSSHITVHAYSKLLRTCVASLMRSGTSVEC</sequence>